<dbReference type="InterPro" id="IPR001638">
    <property type="entry name" value="Solute-binding_3/MltF_N"/>
</dbReference>
<dbReference type="AlphaFoldDB" id="A0A1R7QG48"/>
<gene>
    <name evidence="4" type="primary">fliY_2</name>
    <name evidence="4" type="ORF">ACNJC6_02886</name>
</gene>
<evidence type="ECO:0000256" key="2">
    <source>
        <dbReference type="ARBA" id="ARBA00022729"/>
    </source>
</evidence>
<dbReference type="EMBL" id="FUUY01000011">
    <property type="protein sequence ID" value="SJX23230.1"/>
    <property type="molecule type" value="Genomic_DNA"/>
</dbReference>
<proteinExistence type="inferred from homology"/>
<reference evidence="4 5" key="1">
    <citation type="submission" date="2017-02" db="EMBL/GenBank/DDBJ databases">
        <authorList>
            <person name="Peterson S.W."/>
        </authorList>
    </citation>
    <scope>NUCLEOTIDE SEQUENCE [LARGE SCALE GENOMIC DNA]</scope>
    <source>
        <strain evidence="4">C6</strain>
    </source>
</reference>
<name>A0A1R7QG48_ACIJO</name>
<protein>
    <submittedName>
        <fullName evidence="4">Cystine-binding periplasmic protein</fullName>
    </submittedName>
</protein>
<dbReference type="CDD" id="cd01004">
    <property type="entry name" value="PBP2_MidA_like"/>
    <property type="match status" value="1"/>
</dbReference>
<comment type="similarity">
    <text evidence="1">Belongs to the bacterial solute-binding protein 3 family.</text>
</comment>
<evidence type="ECO:0000256" key="1">
    <source>
        <dbReference type="ARBA" id="ARBA00010333"/>
    </source>
</evidence>
<dbReference type="SMART" id="SM00062">
    <property type="entry name" value="PBPb"/>
    <property type="match status" value="1"/>
</dbReference>
<dbReference type="Proteomes" id="UP000196240">
    <property type="component" value="Unassembled WGS sequence"/>
</dbReference>
<evidence type="ECO:0000313" key="5">
    <source>
        <dbReference type="Proteomes" id="UP000196240"/>
    </source>
</evidence>
<dbReference type="Gene3D" id="3.40.190.10">
    <property type="entry name" value="Periplasmic binding protein-like II"/>
    <property type="match status" value="2"/>
</dbReference>
<keyword evidence="2" id="KW-0732">Signal</keyword>
<sequence length="322" mass="35256">MYNAQTAVVFGLTLAALSVTGCYNNERATHAQENRLKTEFSEKEQQTLRNNMVAIHSTKNVEAIAQLPQGFKFVNDGHFTVAVGTNSFPPLHVLAEDNQTRIGSEIDIAQLIADSLGLQLQVIPSSWENWPLGLASGKFDAVLSNIAVTEQRKQKYEFATYRQDRLDFYVTKDSKIQLIKTPDDIAGLKIVVGSGTNQERLLLKWIENNRQKGLNPAQPIYLEDGAAANLALQSGRVDAYLIPNVMGVWQQANGANIKAVGGLNGTWSVAVAVKKGTGLVNAIQTSINGVIANGKYSQALSRWNLQNQEIPQSVINPLIQDK</sequence>
<accession>A0A1R7QG48</accession>
<feature type="domain" description="Solute-binding protein family 3/N-terminal" evidence="3">
    <location>
        <begin position="80"/>
        <end position="307"/>
    </location>
</feature>
<dbReference type="Pfam" id="PF00497">
    <property type="entry name" value="SBP_bac_3"/>
    <property type="match status" value="1"/>
</dbReference>
<evidence type="ECO:0000259" key="3">
    <source>
        <dbReference type="SMART" id="SM00062"/>
    </source>
</evidence>
<evidence type="ECO:0000313" key="4">
    <source>
        <dbReference type="EMBL" id="SJX23230.1"/>
    </source>
</evidence>
<dbReference type="PANTHER" id="PTHR35936:SF17">
    <property type="entry name" value="ARGININE-BINDING EXTRACELLULAR PROTEIN ARTP"/>
    <property type="match status" value="1"/>
</dbReference>
<dbReference type="RefSeq" id="WP_087014242.1">
    <property type="nucleotide sequence ID" value="NZ_FUUY01000011.1"/>
</dbReference>
<dbReference type="SUPFAM" id="SSF53850">
    <property type="entry name" value="Periplasmic binding protein-like II"/>
    <property type="match status" value="1"/>
</dbReference>
<organism evidence="4 5">
    <name type="scientific">Acinetobacter johnsonii</name>
    <dbReference type="NCBI Taxonomy" id="40214"/>
    <lineage>
        <taxon>Bacteria</taxon>
        <taxon>Pseudomonadati</taxon>
        <taxon>Pseudomonadota</taxon>
        <taxon>Gammaproteobacteria</taxon>
        <taxon>Moraxellales</taxon>
        <taxon>Moraxellaceae</taxon>
        <taxon>Acinetobacter</taxon>
    </lineage>
</organism>
<dbReference type="PANTHER" id="PTHR35936">
    <property type="entry name" value="MEMBRANE-BOUND LYTIC MUREIN TRANSGLYCOSYLASE F"/>
    <property type="match status" value="1"/>
</dbReference>